<sequence length="324" mass="35153">MNNKSFSLWGRLLTSTVILAAIIGNTAVADGAAWPKEISLGYQKYGPLIILKSTGELEKRLQEKGVTVKWAEFQFGPPMLEALNTNNLDFAVTGETPPVFAQAAKGSPLVYLANEPASPQGEGLVVKAESDVKTVADLKSKKIAVAKGANAHYFLIQTLTKAGLTLNDVEVAYLAPADARAALERGDVAAWAIWDYFYAAAEVQLGVRTLTNGEGIVNNYAFYTSRRDFAEKYPELLEIVLDEVRKTDAWVKNNPAAAAENLAVSVGVDAKILEKALRRSNYGPEHITADVIAAQQKIADTLLDIKLLPKAIKVEDAVWQPKVK</sequence>
<evidence type="ECO:0000256" key="5">
    <source>
        <dbReference type="ARBA" id="ARBA00070228"/>
    </source>
</evidence>
<organism evidence="7 8">
    <name type="scientific">Methylobacter tundripaludum</name>
    <dbReference type="NCBI Taxonomy" id="173365"/>
    <lineage>
        <taxon>Bacteria</taxon>
        <taxon>Pseudomonadati</taxon>
        <taxon>Pseudomonadota</taxon>
        <taxon>Gammaproteobacteria</taxon>
        <taxon>Methylococcales</taxon>
        <taxon>Methylococcaceae</taxon>
        <taxon>Methylobacter</taxon>
    </lineage>
</organism>
<evidence type="ECO:0000313" key="8">
    <source>
        <dbReference type="Proteomes" id="UP000240010"/>
    </source>
</evidence>
<dbReference type="AlphaFoldDB" id="A0A2S6H415"/>
<evidence type="ECO:0000256" key="4">
    <source>
        <dbReference type="ARBA" id="ARBA00055538"/>
    </source>
</evidence>
<evidence type="ECO:0000256" key="1">
    <source>
        <dbReference type="ARBA" id="ARBA00010742"/>
    </source>
</evidence>
<evidence type="ECO:0000256" key="2">
    <source>
        <dbReference type="ARBA" id="ARBA00022448"/>
    </source>
</evidence>
<dbReference type="Gene3D" id="3.40.190.10">
    <property type="entry name" value="Periplasmic binding protein-like II"/>
    <property type="match status" value="2"/>
</dbReference>
<reference evidence="7 8" key="1">
    <citation type="submission" date="2018-02" db="EMBL/GenBank/DDBJ databases">
        <title>Subsurface microbial communities from deep shales in Ohio and West Virginia, USA.</title>
        <authorList>
            <person name="Wrighton K."/>
        </authorList>
    </citation>
    <scope>NUCLEOTIDE SEQUENCE [LARGE SCALE GENOMIC DNA]</scope>
    <source>
        <strain evidence="7 8">OWC-DMM</strain>
    </source>
</reference>
<dbReference type="PANTHER" id="PTHR30024">
    <property type="entry name" value="ALIPHATIC SULFONATES-BINDING PROTEIN-RELATED"/>
    <property type="match status" value="1"/>
</dbReference>
<comment type="caution">
    <text evidence="7">The sequence shown here is derived from an EMBL/GenBank/DDBJ whole genome shotgun (WGS) entry which is preliminary data.</text>
</comment>
<dbReference type="SUPFAM" id="SSF53850">
    <property type="entry name" value="Periplasmic binding protein-like II"/>
    <property type="match status" value="1"/>
</dbReference>
<dbReference type="RefSeq" id="WP_104430451.1">
    <property type="nucleotide sequence ID" value="NZ_PTIZ01000019.1"/>
</dbReference>
<proteinExistence type="inferred from homology"/>
<evidence type="ECO:0000256" key="3">
    <source>
        <dbReference type="ARBA" id="ARBA00022729"/>
    </source>
</evidence>
<dbReference type="FunFam" id="3.40.190.10:FF:000050">
    <property type="entry name" value="Sulfonate ABC transporter substrate-binding protein"/>
    <property type="match status" value="1"/>
</dbReference>
<dbReference type="Proteomes" id="UP000240010">
    <property type="component" value="Unassembled WGS sequence"/>
</dbReference>
<evidence type="ECO:0000313" key="7">
    <source>
        <dbReference type="EMBL" id="PPK72187.1"/>
    </source>
</evidence>
<gene>
    <name evidence="7" type="ORF">B0F87_1195</name>
</gene>
<dbReference type="InterPro" id="IPR001638">
    <property type="entry name" value="Solute-binding_3/MltF_N"/>
</dbReference>
<comment type="function">
    <text evidence="4">Part of a binding-protein-dependent transport system for aliphatic sulfonates. Putative binding protein.</text>
</comment>
<name>A0A2S6H415_9GAMM</name>
<dbReference type="GO" id="GO:0042626">
    <property type="term" value="F:ATPase-coupled transmembrane transporter activity"/>
    <property type="evidence" value="ECO:0007669"/>
    <property type="project" value="InterPro"/>
</dbReference>
<evidence type="ECO:0000259" key="6">
    <source>
        <dbReference type="SMART" id="SM00062"/>
    </source>
</evidence>
<feature type="domain" description="Solute-binding protein family 3/N-terminal" evidence="6">
    <location>
        <begin position="37"/>
        <end position="254"/>
    </location>
</feature>
<comment type="similarity">
    <text evidence="1">Belongs to the bacterial solute-binding protein SsuA/TauA family.</text>
</comment>
<accession>A0A2S6H415</accession>
<dbReference type="PANTHER" id="PTHR30024:SF42">
    <property type="entry name" value="ALIPHATIC SULFONATES-BINDING PROTEIN-RELATED"/>
    <property type="match status" value="1"/>
</dbReference>
<dbReference type="Pfam" id="PF04069">
    <property type="entry name" value="OpuAC"/>
    <property type="match status" value="1"/>
</dbReference>
<keyword evidence="3" id="KW-0732">Signal</keyword>
<dbReference type="CDD" id="cd13557">
    <property type="entry name" value="PBP2_SsuA"/>
    <property type="match status" value="1"/>
</dbReference>
<dbReference type="SMART" id="SM00062">
    <property type="entry name" value="PBPb"/>
    <property type="match status" value="1"/>
</dbReference>
<keyword evidence="2" id="KW-0813">Transport</keyword>
<dbReference type="InterPro" id="IPR007210">
    <property type="entry name" value="ABC_Gly_betaine_transp_sub-bd"/>
</dbReference>
<dbReference type="EMBL" id="PTIZ01000019">
    <property type="protein sequence ID" value="PPK72187.1"/>
    <property type="molecule type" value="Genomic_DNA"/>
</dbReference>
<protein>
    <recommendedName>
        <fullName evidence="5">Putative aliphatic sulfonates-binding protein</fullName>
    </recommendedName>
</protein>
<dbReference type="NCBIfam" id="TIGR01728">
    <property type="entry name" value="SsuA_fam"/>
    <property type="match status" value="1"/>
</dbReference>
<dbReference type="GO" id="GO:0043190">
    <property type="term" value="C:ATP-binding cassette (ABC) transporter complex"/>
    <property type="evidence" value="ECO:0007669"/>
    <property type="project" value="InterPro"/>
</dbReference>
<dbReference type="InterPro" id="IPR010067">
    <property type="entry name" value="ABC_SsuA_sub-bd"/>
</dbReference>